<dbReference type="WBParaSite" id="TCONS_00012536.p1">
    <property type="protein sequence ID" value="TCONS_00012536.p1"/>
    <property type="gene ID" value="XLOC_008189"/>
</dbReference>
<proteinExistence type="predicted"/>
<evidence type="ECO:0000313" key="5">
    <source>
        <dbReference type="WBParaSite" id="TCONS_00012536.p1"/>
    </source>
</evidence>
<dbReference type="AlphaFoldDB" id="A0A0K0EIM4"/>
<evidence type="ECO:0000313" key="4">
    <source>
        <dbReference type="WBParaSite" id="SSTP_0000933000.1"/>
    </source>
</evidence>
<feature type="coiled-coil region" evidence="1">
    <location>
        <begin position="32"/>
        <end position="59"/>
    </location>
</feature>
<keyword evidence="1" id="KW-0175">Coiled coil</keyword>
<evidence type="ECO:0000313" key="3">
    <source>
        <dbReference type="Proteomes" id="UP000035681"/>
    </source>
</evidence>
<keyword evidence="3" id="KW-1185">Reference proteome</keyword>
<feature type="chain" id="PRO_5005328092" evidence="2">
    <location>
        <begin position="20"/>
        <end position="102"/>
    </location>
</feature>
<accession>A0A0K0EIM4</accession>
<dbReference type="Proteomes" id="UP000035681">
    <property type="component" value="Unplaced"/>
</dbReference>
<reference evidence="4" key="1">
    <citation type="submission" date="2015-08" db="UniProtKB">
        <authorList>
            <consortium name="WormBaseParasite"/>
        </authorList>
    </citation>
    <scope>IDENTIFICATION</scope>
</reference>
<protein>
    <submittedName>
        <fullName evidence="4 5">Uncharacterized protein</fullName>
    </submittedName>
</protein>
<keyword evidence="2" id="KW-0732">Signal</keyword>
<name>A0A0K0EIM4_STRER</name>
<sequence>MHFITYFSIFLIFFSQFSFQKVEVNEPLLKKALQLEKDAALLKDLAGNLNEKKEKLKEKWQKTNYNDSKDKHLEGVGHKTNDRRKLGSKYQKFAEKFGGFKN</sequence>
<evidence type="ECO:0000256" key="1">
    <source>
        <dbReference type="SAM" id="Coils"/>
    </source>
</evidence>
<evidence type="ECO:0000256" key="2">
    <source>
        <dbReference type="SAM" id="SignalP"/>
    </source>
</evidence>
<feature type="signal peptide" evidence="2">
    <location>
        <begin position="1"/>
        <end position="19"/>
    </location>
</feature>
<organism evidence="4">
    <name type="scientific">Strongyloides stercoralis</name>
    <name type="common">Threadworm</name>
    <dbReference type="NCBI Taxonomy" id="6248"/>
    <lineage>
        <taxon>Eukaryota</taxon>
        <taxon>Metazoa</taxon>
        <taxon>Ecdysozoa</taxon>
        <taxon>Nematoda</taxon>
        <taxon>Chromadorea</taxon>
        <taxon>Rhabditida</taxon>
        <taxon>Tylenchina</taxon>
        <taxon>Panagrolaimomorpha</taxon>
        <taxon>Strongyloidoidea</taxon>
        <taxon>Strongyloididae</taxon>
        <taxon>Strongyloides</taxon>
    </lineage>
</organism>
<dbReference type="WBParaSite" id="SSTP_0000933000.1">
    <property type="protein sequence ID" value="SSTP_0000933000.1"/>
    <property type="gene ID" value="SSTP_0000933000"/>
</dbReference>